<dbReference type="PANTHER" id="PTHR21143">
    <property type="entry name" value="INVERTEBRATE GUSTATORY RECEPTOR"/>
    <property type="match status" value="1"/>
</dbReference>
<evidence type="ECO:0000256" key="1">
    <source>
        <dbReference type="ARBA" id="ARBA00004651"/>
    </source>
</evidence>
<gene>
    <name evidence="9" type="ORF">NQ314_010398</name>
</gene>
<sequence length="95" mass="10717">MIGGAIYIVLCCDYASIEGMKTIRLCYKLQEKFEVFSNSREELLKLAYLAKSYSPKFSAANFFVVEKNTILGIISIATTYLIVVIQFNSSLVKNE</sequence>
<comment type="caution">
    <text evidence="9">The sequence shown here is derived from an EMBL/GenBank/DDBJ whole genome shotgun (WGS) entry which is preliminary data.</text>
</comment>
<dbReference type="Proteomes" id="UP001162156">
    <property type="component" value="Unassembled WGS sequence"/>
</dbReference>
<proteinExistence type="predicted"/>
<keyword evidence="10" id="KW-1185">Reference proteome</keyword>
<dbReference type="GO" id="GO:0030425">
    <property type="term" value="C:dendrite"/>
    <property type="evidence" value="ECO:0007669"/>
    <property type="project" value="TreeGrafter"/>
</dbReference>
<evidence type="ECO:0000256" key="4">
    <source>
        <dbReference type="ARBA" id="ARBA00022989"/>
    </source>
</evidence>
<dbReference type="PANTHER" id="PTHR21143:SF104">
    <property type="entry name" value="GUSTATORY RECEPTOR 8A-RELATED"/>
    <property type="match status" value="1"/>
</dbReference>
<keyword evidence="4 8" id="KW-1133">Transmembrane helix</keyword>
<dbReference type="GO" id="GO:0008049">
    <property type="term" value="P:male courtship behavior"/>
    <property type="evidence" value="ECO:0007669"/>
    <property type="project" value="TreeGrafter"/>
</dbReference>
<evidence type="ECO:0000256" key="7">
    <source>
        <dbReference type="ARBA" id="ARBA00023224"/>
    </source>
</evidence>
<dbReference type="GO" id="GO:0005886">
    <property type="term" value="C:plasma membrane"/>
    <property type="evidence" value="ECO:0007669"/>
    <property type="project" value="UniProtKB-SubCell"/>
</dbReference>
<keyword evidence="2" id="KW-1003">Cell membrane</keyword>
<keyword evidence="6" id="KW-0675">Receptor</keyword>
<evidence type="ECO:0000313" key="10">
    <source>
        <dbReference type="Proteomes" id="UP001162156"/>
    </source>
</evidence>
<evidence type="ECO:0000256" key="8">
    <source>
        <dbReference type="SAM" id="Phobius"/>
    </source>
</evidence>
<dbReference type="AlphaFoldDB" id="A0AAV8XS32"/>
<dbReference type="EMBL" id="JANEYF010002874">
    <property type="protein sequence ID" value="KAJ8941398.1"/>
    <property type="molecule type" value="Genomic_DNA"/>
</dbReference>
<protein>
    <submittedName>
        <fullName evidence="9">Uncharacterized protein</fullName>
    </submittedName>
</protein>
<evidence type="ECO:0000256" key="2">
    <source>
        <dbReference type="ARBA" id="ARBA00022475"/>
    </source>
</evidence>
<evidence type="ECO:0000256" key="3">
    <source>
        <dbReference type="ARBA" id="ARBA00022692"/>
    </source>
</evidence>
<organism evidence="9 10">
    <name type="scientific">Rhamnusium bicolor</name>
    <dbReference type="NCBI Taxonomy" id="1586634"/>
    <lineage>
        <taxon>Eukaryota</taxon>
        <taxon>Metazoa</taxon>
        <taxon>Ecdysozoa</taxon>
        <taxon>Arthropoda</taxon>
        <taxon>Hexapoda</taxon>
        <taxon>Insecta</taxon>
        <taxon>Pterygota</taxon>
        <taxon>Neoptera</taxon>
        <taxon>Endopterygota</taxon>
        <taxon>Coleoptera</taxon>
        <taxon>Polyphaga</taxon>
        <taxon>Cucujiformia</taxon>
        <taxon>Chrysomeloidea</taxon>
        <taxon>Cerambycidae</taxon>
        <taxon>Lepturinae</taxon>
        <taxon>Rhagiini</taxon>
        <taxon>Rhamnusium</taxon>
    </lineage>
</organism>
<feature type="transmembrane region" description="Helical" evidence="8">
    <location>
        <begin position="70"/>
        <end position="92"/>
    </location>
</feature>
<reference evidence="9" key="1">
    <citation type="journal article" date="2023" name="Insect Mol. Biol.">
        <title>Genome sequencing provides insights into the evolution of gene families encoding plant cell wall-degrading enzymes in longhorned beetles.</title>
        <authorList>
            <person name="Shin N.R."/>
            <person name="Okamura Y."/>
            <person name="Kirsch R."/>
            <person name="Pauchet Y."/>
        </authorList>
    </citation>
    <scope>NUCLEOTIDE SEQUENCE</scope>
    <source>
        <strain evidence="9">RBIC_L_NR</strain>
    </source>
</reference>
<keyword evidence="3 8" id="KW-0812">Transmembrane</keyword>
<dbReference type="InterPro" id="IPR013604">
    <property type="entry name" value="7TM_chemorcpt"/>
</dbReference>
<dbReference type="GO" id="GO:0030424">
    <property type="term" value="C:axon"/>
    <property type="evidence" value="ECO:0007669"/>
    <property type="project" value="TreeGrafter"/>
</dbReference>
<dbReference type="GO" id="GO:0043025">
    <property type="term" value="C:neuronal cell body"/>
    <property type="evidence" value="ECO:0007669"/>
    <property type="project" value="TreeGrafter"/>
</dbReference>
<evidence type="ECO:0000313" key="9">
    <source>
        <dbReference type="EMBL" id="KAJ8941398.1"/>
    </source>
</evidence>
<dbReference type="GO" id="GO:0007165">
    <property type="term" value="P:signal transduction"/>
    <property type="evidence" value="ECO:0007669"/>
    <property type="project" value="UniProtKB-KW"/>
</dbReference>
<dbReference type="Pfam" id="PF08395">
    <property type="entry name" value="7tm_7"/>
    <property type="match status" value="1"/>
</dbReference>
<dbReference type="GO" id="GO:0050909">
    <property type="term" value="P:sensory perception of taste"/>
    <property type="evidence" value="ECO:0007669"/>
    <property type="project" value="InterPro"/>
</dbReference>
<keyword evidence="5 8" id="KW-0472">Membrane</keyword>
<comment type="subcellular location">
    <subcellularLocation>
        <location evidence="1">Cell membrane</location>
        <topology evidence="1">Multi-pass membrane protein</topology>
    </subcellularLocation>
</comment>
<evidence type="ECO:0000256" key="5">
    <source>
        <dbReference type="ARBA" id="ARBA00023136"/>
    </source>
</evidence>
<accession>A0AAV8XS32</accession>
<keyword evidence="7" id="KW-0807">Transducer</keyword>
<dbReference type="GO" id="GO:0007635">
    <property type="term" value="P:chemosensory behavior"/>
    <property type="evidence" value="ECO:0007669"/>
    <property type="project" value="TreeGrafter"/>
</dbReference>
<evidence type="ECO:0000256" key="6">
    <source>
        <dbReference type="ARBA" id="ARBA00023170"/>
    </source>
</evidence>
<name>A0AAV8XS32_9CUCU</name>